<dbReference type="Gene3D" id="2.40.420.20">
    <property type="match status" value="1"/>
</dbReference>
<dbReference type="NCBIfam" id="TIGR01730">
    <property type="entry name" value="RND_mfp"/>
    <property type="match status" value="1"/>
</dbReference>
<evidence type="ECO:0000256" key="1">
    <source>
        <dbReference type="ARBA" id="ARBA00004236"/>
    </source>
</evidence>
<comment type="similarity">
    <text evidence="2">Belongs to the membrane fusion protein (MFP) (TC 8.A.1) family.</text>
</comment>
<feature type="domain" description="Multidrug resistance protein MdtA-like barrel-sandwich hybrid" evidence="8">
    <location>
        <begin position="80"/>
        <end position="222"/>
    </location>
</feature>
<evidence type="ECO:0000256" key="5">
    <source>
        <dbReference type="ARBA" id="ARBA00022519"/>
    </source>
</evidence>
<dbReference type="Gene3D" id="2.40.50.100">
    <property type="match status" value="1"/>
</dbReference>
<feature type="domain" description="Multidrug resistance protein MdtA-like alpha-helical hairpin" evidence="7">
    <location>
        <begin position="120"/>
        <end position="190"/>
    </location>
</feature>
<dbReference type="HOGENOM" id="CLU_018816_2_0_5"/>
<keyword evidence="4" id="KW-1003">Cell membrane</keyword>
<keyword evidence="5" id="KW-0997">Cell inner membrane</keyword>
<gene>
    <name evidence="11" type="ordered locus">Snov_3752</name>
</gene>
<dbReference type="GO" id="GO:1990281">
    <property type="term" value="C:efflux pump complex"/>
    <property type="evidence" value="ECO:0007669"/>
    <property type="project" value="TreeGrafter"/>
</dbReference>
<dbReference type="KEGG" id="sno:Snov_3752"/>
<dbReference type="PANTHER" id="PTHR30469:SF12">
    <property type="entry name" value="MULTIDRUG RESISTANCE PROTEIN MDTA"/>
    <property type="match status" value="1"/>
</dbReference>
<dbReference type="InterPro" id="IPR058625">
    <property type="entry name" value="MdtA-like_BSH"/>
</dbReference>
<dbReference type="eggNOG" id="COG0845">
    <property type="taxonomic scope" value="Bacteria"/>
</dbReference>
<evidence type="ECO:0000256" key="2">
    <source>
        <dbReference type="ARBA" id="ARBA00009477"/>
    </source>
</evidence>
<dbReference type="AlphaFoldDB" id="D6ZYQ3"/>
<dbReference type="Gene3D" id="2.40.30.170">
    <property type="match status" value="1"/>
</dbReference>
<reference evidence="11 12" key="1">
    <citation type="journal article" date="2012" name="Stand. Genomic Sci.">
        <title>Complete genome sequence of the facultatively chemolithoautotrophic and methylotrophic alpha Proteobacterium Starkeya novella type strain (ATCC 8093(T)).</title>
        <authorList>
            <person name="Kappler U."/>
            <person name="Davenport K."/>
            <person name="Beatson S."/>
            <person name="Lucas S."/>
            <person name="Lapidus A."/>
            <person name="Copeland A."/>
            <person name="Berry K.W."/>
            <person name="Glavina Del Rio T."/>
            <person name="Hammon N."/>
            <person name="Dalin E."/>
            <person name="Tice H."/>
            <person name="Pitluck S."/>
            <person name="Richardson P."/>
            <person name="Bruce D."/>
            <person name="Goodwin L.A."/>
            <person name="Han C."/>
            <person name="Tapia R."/>
            <person name="Detter J.C."/>
            <person name="Chang Y.J."/>
            <person name="Jeffries C.D."/>
            <person name="Land M."/>
            <person name="Hauser L."/>
            <person name="Kyrpides N.C."/>
            <person name="Goker M."/>
            <person name="Ivanova N."/>
            <person name="Klenk H.P."/>
            <person name="Woyke T."/>
        </authorList>
    </citation>
    <scope>NUCLEOTIDE SEQUENCE [LARGE SCALE GENOMIC DNA]</scope>
    <source>
        <strain evidence="12">ATCC 8093 / DSM 506 / JCM 20403 / CCM 1077 / IAM 12100 / NBRC 12443 / NCIMB 10456</strain>
    </source>
</reference>
<dbReference type="InterPro" id="IPR006143">
    <property type="entry name" value="RND_pump_MFP"/>
</dbReference>
<evidence type="ECO:0000259" key="7">
    <source>
        <dbReference type="Pfam" id="PF25876"/>
    </source>
</evidence>
<accession>D6ZYQ3</accession>
<evidence type="ECO:0000259" key="10">
    <source>
        <dbReference type="Pfam" id="PF25967"/>
    </source>
</evidence>
<evidence type="ECO:0000256" key="6">
    <source>
        <dbReference type="ARBA" id="ARBA00023136"/>
    </source>
</evidence>
<evidence type="ECO:0000256" key="4">
    <source>
        <dbReference type="ARBA" id="ARBA00022475"/>
    </source>
</evidence>
<dbReference type="Pfam" id="PF25944">
    <property type="entry name" value="Beta-barrel_RND"/>
    <property type="match status" value="1"/>
</dbReference>
<dbReference type="Proteomes" id="UP000006633">
    <property type="component" value="Chromosome"/>
</dbReference>
<keyword evidence="3" id="KW-0813">Transport</keyword>
<protein>
    <submittedName>
        <fullName evidence="11">Efflux transporter, RND family, MFP subunit</fullName>
    </submittedName>
</protein>
<evidence type="ECO:0000259" key="9">
    <source>
        <dbReference type="Pfam" id="PF25944"/>
    </source>
</evidence>
<dbReference type="EMBL" id="CP002026">
    <property type="protein sequence ID" value="ADH91022.1"/>
    <property type="molecule type" value="Genomic_DNA"/>
</dbReference>
<keyword evidence="6" id="KW-0472">Membrane</keyword>
<evidence type="ECO:0000313" key="12">
    <source>
        <dbReference type="Proteomes" id="UP000006633"/>
    </source>
</evidence>
<comment type="subcellular location">
    <subcellularLocation>
        <location evidence="1">Cell membrane</location>
    </subcellularLocation>
</comment>
<dbReference type="Gene3D" id="1.10.287.470">
    <property type="entry name" value="Helix hairpin bin"/>
    <property type="match status" value="1"/>
</dbReference>
<proteinExistence type="inferred from homology"/>
<dbReference type="PANTHER" id="PTHR30469">
    <property type="entry name" value="MULTIDRUG RESISTANCE PROTEIN MDTA"/>
    <property type="match status" value="1"/>
</dbReference>
<dbReference type="InterPro" id="IPR058627">
    <property type="entry name" value="MdtA-like_C"/>
</dbReference>
<keyword evidence="12" id="KW-1185">Reference proteome</keyword>
<evidence type="ECO:0000256" key="3">
    <source>
        <dbReference type="ARBA" id="ARBA00022448"/>
    </source>
</evidence>
<dbReference type="InterPro" id="IPR058626">
    <property type="entry name" value="MdtA-like_b-barrel"/>
</dbReference>
<dbReference type="Pfam" id="PF25876">
    <property type="entry name" value="HH_MFP_RND"/>
    <property type="match status" value="1"/>
</dbReference>
<dbReference type="GO" id="GO:0015562">
    <property type="term" value="F:efflux transmembrane transporter activity"/>
    <property type="evidence" value="ECO:0007669"/>
    <property type="project" value="TreeGrafter"/>
</dbReference>
<dbReference type="RefSeq" id="WP_013168523.1">
    <property type="nucleotide sequence ID" value="NC_014217.1"/>
</dbReference>
<organism evidence="11 12">
    <name type="scientific">Ancylobacter novellus (strain ATCC 8093 / DSM 506 / JCM 20403 / CCM 1077 / IAM 12100 / NBRC 12443 / NCIMB 10456)</name>
    <name type="common">Starkeya novella</name>
    <dbReference type="NCBI Taxonomy" id="639283"/>
    <lineage>
        <taxon>Bacteria</taxon>
        <taxon>Pseudomonadati</taxon>
        <taxon>Pseudomonadota</taxon>
        <taxon>Alphaproteobacteria</taxon>
        <taxon>Hyphomicrobiales</taxon>
        <taxon>Xanthobacteraceae</taxon>
        <taxon>Ancylobacter</taxon>
    </lineage>
</organism>
<evidence type="ECO:0000313" key="11">
    <source>
        <dbReference type="EMBL" id="ADH91022.1"/>
    </source>
</evidence>
<feature type="domain" description="Multidrug resistance protein MdtA-like beta-barrel" evidence="9">
    <location>
        <begin position="227"/>
        <end position="309"/>
    </location>
</feature>
<dbReference type="InterPro" id="IPR058624">
    <property type="entry name" value="MdtA-like_HH"/>
</dbReference>
<dbReference type="STRING" id="639283.Snov_3752"/>
<name>D6ZYQ3_ANCN5</name>
<dbReference type="Pfam" id="PF25917">
    <property type="entry name" value="BSH_RND"/>
    <property type="match status" value="1"/>
</dbReference>
<evidence type="ECO:0000259" key="8">
    <source>
        <dbReference type="Pfam" id="PF25917"/>
    </source>
</evidence>
<dbReference type="Pfam" id="PF25967">
    <property type="entry name" value="RND-MFP_C"/>
    <property type="match status" value="1"/>
</dbReference>
<sequence>MSKMSSPKISSRKRTSALRLASFAILFATLGGAGYQVWRVERSEALPAPAPPAVPVQTVLAARSDVPVYLTGIGTVEPYNTVTVRSRVDGELQQVLFKEGQDIKKGALLAVIDPRVFQATLDQSKAKLAQDQAALENDKLNLSRDTRLGKDAFASQQMIDNESSTVDQTNAQIAQDKAMIDSAATQLSYTQITSPIEGRAGLRLVDQGNIIHATDPGGLVVINQIHPISVISTLPQRDVPAIRVALATGTVEAQAVSRDDGTVLDVGTVELIDNQIDPQSGTLKLKSVFPNKTDKLWPGQFVDVEVRVKTLSGVVTVPSDAIQRGPDGDYVFVVGPNDKVSAAPVKVGQVSDEVAVVDSGLDAGTRVVTRGQYRLAPGTKVAEQPGAAGS</sequence>
<feature type="domain" description="Multidrug resistance protein MdtA-like C-terminal permuted SH3" evidence="10">
    <location>
        <begin position="314"/>
        <end position="371"/>
    </location>
</feature>
<dbReference type="SUPFAM" id="SSF111369">
    <property type="entry name" value="HlyD-like secretion proteins"/>
    <property type="match status" value="1"/>
</dbReference>